<accession>A0A3R9YKT8</accession>
<sequence length="79" mass="9233">MRIISTLTIAATLAVGMAVPAQAREGCGPGGHRGPYGHCRPNRGQQAWIVGHYYPSRGYWDGQRWYQHRYRYHNDWRYR</sequence>
<dbReference type="InterPro" id="IPR058110">
    <property type="entry name" value="GCG_CRPN_dom"/>
</dbReference>
<dbReference type="EMBL" id="RWJF01000001">
    <property type="protein sequence ID" value="RST30054.1"/>
    <property type="molecule type" value="Genomic_DNA"/>
</dbReference>
<feature type="chain" id="PRO_5018650053" evidence="1">
    <location>
        <begin position="24"/>
        <end position="79"/>
    </location>
</feature>
<dbReference type="AlphaFoldDB" id="A0A3R9YKT8"/>
<reference evidence="2 3" key="1">
    <citation type="submission" date="2018-12" db="EMBL/GenBank/DDBJ databases">
        <title>Sphingomonas sp. HMF7854 Genome sequencing and assembly.</title>
        <authorList>
            <person name="Cha I."/>
            <person name="Kang H."/>
            <person name="Kim H."/>
            <person name="Kang J."/>
            <person name="Joh K."/>
        </authorList>
    </citation>
    <scope>NUCLEOTIDE SEQUENCE [LARGE SCALE GENOMIC DNA]</scope>
    <source>
        <strain evidence="2 3">HMF7854</strain>
    </source>
</reference>
<organism evidence="2 3">
    <name type="scientific">Sphingomonas ginkgonis</name>
    <dbReference type="NCBI Taxonomy" id="2315330"/>
    <lineage>
        <taxon>Bacteria</taxon>
        <taxon>Pseudomonadati</taxon>
        <taxon>Pseudomonadota</taxon>
        <taxon>Alphaproteobacteria</taxon>
        <taxon>Sphingomonadales</taxon>
        <taxon>Sphingomonadaceae</taxon>
        <taxon>Sphingomonas</taxon>
    </lineage>
</organism>
<feature type="signal peptide" evidence="1">
    <location>
        <begin position="1"/>
        <end position="23"/>
    </location>
</feature>
<keyword evidence="1" id="KW-0732">Signal</keyword>
<dbReference type="OrthoDB" id="7998932at2"/>
<evidence type="ECO:0000313" key="3">
    <source>
        <dbReference type="Proteomes" id="UP000274661"/>
    </source>
</evidence>
<gene>
    <name evidence="2" type="ORF">HMF7854_03845</name>
</gene>
<dbReference type="NCBIfam" id="NF047412">
    <property type="entry name" value="sig_GCG_CRPN_rpt"/>
    <property type="match status" value="1"/>
</dbReference>
<name>A0A3R9YKT8_9SPHN</name>
<comment type="caution">
    <text evidence="2">The sequence shown here is derived from an EMBL/GenBank/DDBJ whole genome shotgun (WGS) entry which is preliminary data.</text>
</comment>
<dbReference type="Proteomes" id="UP000274661">
    <property type="component" value="Unassembled WGS sequence"/>
</dbReference>
<evidence type="ECO:0000256" key="1">
    <source>
        <dbReference type="SAM" id="SignalP"/>
    </source>
</evidence>
<keyword evidence="3" id="KW-1185">Reference proteome</keyword>
<proteinExistence type="predicted"/>
<evidence type="ECO:0000313" key="2">
    <source>
        <dbReference type="EMBL" id="RST30054.1"/>
    </source>
</evidence>
<dbReference type="RefSeq" id="WP_126717889.1">
    <property type="nucleotide sequence ID" value="NZ_RWJF01000001.1"/>
</dbReference>
<protein>
    <submittedName>
        <fullName evidence="2">Uncharacterized protein</fullName>
    </submittedName>
</protein>